<keyword evidence="1" id="KW-0812">Transmembrane</keyword>
<sequence length="131" mass="14339">MTTQAQLDDRYGRTRDPRRRRIAWVAVIAAAALLVGWFGWNTVATEMDAVGVDGHGFTVVDERSVEVSFQFTAPAGRSVACAVQALSEDFGVVGWKIVQYEAADSRHQRHVETVPTVAEATTGLVESCWVT</sequence>
<feature type="transmembrane region" description="Helical" evidence="1">
    <location>
        <begin position="21"/>
        <end position="40"/>
    </location>
</feature>
<organism evidence="2 3">
    <name type="scientific">Microbacterium stercoris</name>
    <dbReference type="NCBI Taxonomy" id="2820289"/>
    <lineage>
        <taxon>Bacteria</taxon>
        <taxon>Bacillati</taxon>
        <taxon>Actinomycetota</taxon>
        <taxon>Actinomycetes</taxon>
        <taxon>Micrococcales</taxon>
        <taxon>Microbacteriaceae</taxon>
        <taxon>Microbacterium</taxon>
    </lineage>
</organism>
<comment type="caution">
    <text evidence="2">The sequence shown here is derived from an EMBL/GenBank/DDBJ whole genome shotgun (WGS) entry which is preliminary data.</text>
</comment>
<evidence type="ECO:0000256" key="1">
    <source>
        <dbReference type="SAM" id="Phobius"/>
    </source>
</evidence>
<dbReference type="EMBL" id="JAGFOA010000001">
    <property type="protein sequence ID" value="MBO3662220.1"/>
    <property type="molecule type" value="Genomic_DNA"/>
</dbReference>
<evidence type="ECO:0000313" key="3">
    <source>
        <dbReference type="Proteomes" id="UP000680132"/>
    </source>
</evidence>
<keyword evidence="3" id="KW-1185">Reference proteome</keyword>
<evidence type="ECO:0000313" key="2">
    <source>
        <dbReference type="EMBL" id="MBO3662220.1"/>
    </source>
</evidence>
<keyword evidence="1" id="KW-1133">Transmembrane helix</keyword>
<dbReference type="Pfam" id="PF14155">
    <property type="entry name" value="DUF4307"/>
    <property type="match status" value="1"/>
</dbReference>
<dbReference type="AlphaFoldDB" id="A0A939TPB7"/>
<accession>A0A939TPB7</accession>
<reference evidence="2" key="1">
    <citation type="submission" date="2021-03" db="EMBL/GenBank/DDBJ databases">
        <title>Microbacterium sp. nov., a novel actinobacterium isolated from cow dung.</title>
        <authorList>
            <person name="Zhang L."/>
        </authorList>
    </citation>
    <scope>NUCLEOTIDE SEQUENCE</scope>
    <source>
        <strain evidence="2">NEAU-LLB</strain>
    </source>
</reference>
<dbReference type="Proteomes" id="UP000680132">
    <property type="component" value="Unassembled WGS sequence"/>
</dbReference>
<keyword evidence="1" id="KW-0472">Membrane</keyword>
<proteinExistence type="predicted"/>
<protein>
    <submittedName>
        <fullName evidence="2">DUF4307 domain-containing protein</fullName>
    </submittedName>
</protein>
<dbReference type="InterPro" id="IPR025443">
    <property type="entry name" value="DUF4307"/>
</dbReference>
<gene>
    <name evidence="2" type="ORF">J5V96_01700</name>
</gene>
<name>A0A939TPB7_9MICO</name>
<dbReference type="RefSeq" id="WP_208499921.1">
    <property type="nucleotide sequence ID" value="NZ_JAGFOA010000001.1"/>
</dbReference>